<keyword evidence="2" id="KW-1133">Transmembrane helix</keyword>
<keyword evidence="2" id="KW-0472">Membrane</keyword>
<evidence type="ECO:0000256" key="2">
    <source>
        <dbReference type="SAM" id="Phobius"/>
    </source>
</evidence>
<feature type="region of interest" description="Disordered" evidence="1">
    <location>
        <begin position="218"/>
        <end position="238"/>
    </location>
</feature>
<evidence type="ECO:0000256" key="1">
    <source>
        <dbReference type="SAM" id="MobiDB-lite"/>
    </source>
</evidence>
<accession>A0A1G1VNE2</accession>
<keyword evidence="2" id="KW-0812">Transmembrane</keyword>
<feature type="transmembrane region" description="Helical" evidence="2">
    <location>
        <begin position="63"/>
        <end position="86"/>
    </location>
</feature>
<organism evidence="3 4">
    <name type="scientific">Candidatus Chisholmbacteria bacterium RIFCSPHIGHO2_01_FULL_49_18</name>
    <dbReference type="NCBI Taxonomy" id="1797590"/>
    <lineage>
        <taxon>Bacteria</taxon>
        <taxon>Candidatus Chisholmiibacteriota</taxon>
    </lineage>
</organism>
<protein>
    <submittedName>
        <fullName evidence="3">Uncharacterized protein</fullName>
    </submittedName>
</protein>
<dbReference type="AlphaFoldDB" id="A0A1G1VNE2"/>
<feature type="transmembrane region" description="Helical" evidence="2">
    <location>
        <begin position="152"/>
        <end position="173"/>
    </location>
</feature>
<dbReference type="Proteomes" id="UP000179069">
    <property type="component" value="Unassembled WGS sequence"/>
</dbReference>
<comment type="caution">
    <text evidence="3">The sequence shown here is derived from an EMBL/GenBank/DDBJ whole genome shotgun (WGS) entry which is preliminary data.</text>
</comment>
<dbReference type="EMBL" id="MHCI01000008">
    <property type="protein sequence ID" value="OGY16916.1"/>
    <property type="molecule type" value="Genomic_DNA"/>
</dbReference>
<name>A0A1G1VNE2_9BACT</name>
<proteinExistence type="predicted"/>
<feature type="transmembrane region" description="Helical" evidence="2">
    <location>
        <begin position="12"/>
        <end position="43"/>
    </location>
</feature>
<evidence type="ECO:0000313" key="4">
    <source>
        <dbReference type="Proteomes" id="UP000179069"/>
    </source>
</evidence>
<sequence>MKQLPGSTDRDSGCFVFAAVSVLVGAMTITFCVGSVVWSLAGIDDLGREILSGFLSGSQAEMWLNILLLIVSFTLLIPATGMVIWWPSALVVRSVELVLSFRPHPDWVRLWKSSLEFRDELRKRVPIVHWYTRVMSKFGSDARHPLTAGGNWVRAFLTTGSILTAITIVPYMIDQSWPMPQGIKPLFPLIMVINSPMLVEYFILRRVPRRNDRPPVNRWSVQPPLLDRNDNNHQLPSP</sequence>
<gene>
    <name evidence="3" type="ORF">A2785_02150</name>
</gene>
<feature type="transmembrane region" description="Helical" evidence="2">
    <location>
        <begin position="185"/>
        <end position="204"/>
    </location>
</feature>
<evidence type="ECO:0000313" key="3">
    <source>
        <dbReference type="EMBL" id="OGY16916.1"/>
    </source>
</evidence>
<reference evidence="3 4" key="1">
    <citation type="journal article" date="2016" name="Nat. Commun.">
        <title>Thousands of microbial genomes shed light on interconnected biogeochemical processes in an aquifer system.</title>
        <authorList>
            <person name="Anantharaman K."/>
            <person name="Brown C.T."/>
            <person name="Hug L.A."/>
            <person name="Sharon I."/>
            <person name="Castelle C.J."/>
            <person name="Probst A.J."/>
            <person name="Thomas B.C."/>
            <person name="Singh A."/>
            <person name="Wilkins M.J."/>
            <person name="Karaoz U."/>
            <person name="Brodie E.L."/>
            <person name="Williams K.H."/>
            <person name="Hubbard S.S."/>
            <person name="Banfield J.F."/>
        </authorList>
    </citation>
    <scope>NUCLEOTIDE SEQUENCE [LARGE SCALE GENOMIC DNA]</scope>
</reference>